<protein>
    <submittedName>
        <fullName evidence="6">HAD family phosphatase</fullName>
    </submittedName>
</protein>
<dbReference type="PANTHER" id="PTHR46193">
    <property type="entry name" value="6-PHOSPHOGLUCONATE PHOSPHATASE"/>
    <property type="match status" value="1"/>
</dbReference>
<dbReference type="InterPro" id="IPR023214">
    <property type="entry name" value="HAD_sf"/>
</dbReference>
<dbReference type="RefSeq" id="WP_346824224.1">
    <property type="nucleotide sequence ID" value="NZ_JBDKWZ010000022.1"/>
</dbReference>
<proteinExistence type="inferred from homology"/>
<sequence>MTDQFITPPFGVLFDMDGVIIDSNPFHKICLERFFKKHQIYLSEANLVQRVYGRRNVEWIPYVFGRSLTPEEIQQYAEEKEQMFRKLYKDAIQPVEGLSEFLARLQEARIPCAIATSAPKANLNFTLSHTHLGHFFQAVIYDEMVANGKPNPEVYLKAASTIGLPPKKCLVFEDSLSGIEAGKEAGCIVIGITTSHSYQELHRADLTIDNFTQLKPTTLQPLFNNIKQH</sequence>
<organism evidence="6 7">
    <name type="scientific">Rapidithrix thailandica</name>
    <dbReference type="NCBI Taxonomy" id="413964"/>
    <lineage>
        <taxon>Bacteria</taxon>
        <taxon>Pseudomonadati</taxon>
        <taxon>Bacteroidota</taxon>
        <taxon>Cytophagia</taxon>
        <taxon>Cytophagales</taxon>
        <taxon>Flammeovirgaceae</taxon>
        <taxon>Rapidithrix</taxon>
    </lineage>
</organism>
<dbReference type="InterPro" id="IPR036412">
    <property type="entry name" value="HAD-like_sf"/>
</dbReference>
<evidence type="ECO:0000313" key="6">
    <source>
        <dbReference type="EMBL" id="MEN7551443.1"/>
    </source>
</evidence>
<dbReference type="NCBIfam" id="TIGR01509">
    <property type="entry name" value="HAD-SF-IA-v3"/>
    <property type="match status" value="1"/>
</dbReference>
<dbReference type="SFLD" id="SFLDS00003">
    <property type="entry name" value="Haloacid_Dehalogenase"/>
    <property type="match status" value="1"/>
</dbReference>
<dbReference type="GO" id="GO:0003824">
    <property type="term" value="F:catalytic activity"/>
    <property type="evidence" value="ECO:0007669"/>
    <property type="project" value="UniProtKB-ARBA"/>
</dbReference>
<dbReference type="Proteomes" id="UP001403385">
    <property type="component" value="Unassembled WGS sequence"/>
</dbReference>
<evidence type="ECO:0000256" key="1">
    <source>
        <dbReference type="ARBA" id="ARBA00001946"/>
    </source>
</evidence>
<dbReference type="Gene3D" id="1.10.150.240">
    <property type="entry name" value="Putative phosphatase, domain 2"/>
    <property type="match status" value="1"/>
</dbReference>
<dbReference type="InterPro" id="IPR006439">
    <property type="entry name" value="HAD-SF_hydro_IA"/>
</dbReference>
<dbReference type="SFLD" id="SFLDG01129">
    <property type="entry name" value="C1.5:_HAD__Beta-PGM__Phosphata"/>
    <property type="match status" value="1"/>
</dbReference>
<dbReference type="AlphaFoldDB" id="A0AAW9SG22"/>
<reference evidence="6 7" key="1">
    <citation type="submission" date="2024-04" db="EMBL/GenBank/DDBJ databases">
        <title>Novel genus in family Flammeovirgaceae.</title>
        <authorList>
            <person name="Nguyen T.H."/>
            <person name="Vuong T.Q."/>
            <person name="Le H."/>
            <person name="Kim S.-G."/>
        </authorList>
    </citation>
    <scope>NUCLEOTIDE SEQUENCE [LARGE SCALE GENOMIC DNA]</scope>
    <source>
        <strain evidence="6 7">JCM 23209</strain>
    </source>
</reference>
<accession>A0AAW9SG22</accession>
<evidence type="ECO:0000256" key="4">
    <source>
        <dbReference type="ARBA" id="ARBA00022842"/>
    </source>
</evidence>
<keyword evidence="4" id="KW-0460">Magnesium</keyword>
<dbReference type="InterPro" id="IPR023198">
    <property type="entry name" value="PGP-like_dom2"/>
</dbReference>
<dbReference type="InterPro" id="IPR051600">
    <property type="entry name" value="Beta-PGM-like"/>
</dbReference>
<keyword evidence="3" id="KW-0479">Metal-binding</keyword>
<comment type="caution">
    <text evidence="6">The sequence shown here is derived from an EMBL/GenBank/DDBJ whole genome shotgun (WGS) entry which is preliminary data.</text>
</comment>
<comment type="cofactor">
    <cofactor evidence="1">
        <name>Mg(2+)</name>
        <dbReference type="ChEBI" id="CHEBI:18420"/>
    </cofactor>
</comment>
<evidence type="ECO:0000256" key="5">
    <source>
        <dbReference type="ARBA" id="ARBA00023277"/>
    </source>
</evidence>
<keyword evidence="7" id="KW-1185">Reference proteome</keyword>
<dbReference type="SUPFAM" id="SSF56784">
    <property type="entry name" value="HAD-like"/>
    <property type="match status" value="1"/>
</dbReference>
<dbReference type="Gene3D" id="3.40.50.1000">
    <property type="entry name" value="HAD superfamily/HAD-like"/>
    <property type="match status" value="1"/>
</dbReference>
<dbReference type="InterPro" id="IPR041492">
    <property type="entry name" value="HAD_2"/>
</dbReference>
<name>A0AAW9SG22_9BACT</name>
<gene>
    <name evidence="6" type="ORF">AAG747_26235</name>
</gene>
<comment type="similarity">
    <text evidence="2">Belongs to the HAD-like hydrolase superfamily. CbbY/CbbZ/Gph/YieH family.</text>
</comment>
<dbReference type="CDD" id="cd07505">
    <property type="entry name" value="HAD_BPGM-like"/>
    <property type="match status" value="1"/>
</dbReference>
<dbReference type="EMBL" id="JBDKWZ010000022">
    <property type="protein sequence ID" value="MEN7551443.1"/>
    <property type="molecule type" value="Genomic_DNA"/>
</dbReference>
<dbReference type="GO" id="GO:0046872">
    <property type="term" value="F:metal ion binding"/>
    <property type="evidence" value="ECO:0007669"/>
    <property type="project" value="UniProtKB-KW"/>
</dbReference>
<evidence type="ECO:0000256" key="2">
    <source>
        <dbReference type="ARBA" id="ARBA00006171"/>
    </source>
</evidence>
<dbReference type="Pfam" id="PF13419">
    <property type="entry name" value="HAD_2"/>
    <property type="match status" value="1"/>
</dbReference>
<keyword evidence="5" id="KW-0119">Carbohydrate metabolism</keyword>
<dbReference type="NCBIfam" id="TIGR01549">
    <property type="entry name" value="HAD-SF-IA-v1"/>
    <property type="match status" value="1"/>
</dbReference>
<evidence type="ECO:0000256" key="3">
    <source>
        <dbReference type="ARBA" id="ARBA00022723"/>
    </source>
</evidence>
<dbReference type="SFLD" id="SFLDG01135">
    <property type="entry name" value="C1.5.6:_HAD__Beta-PGM__Phospha"/>
    <property type="match status" value="1"/>
</dbReference>
<dbReference type="PANTHER" id="PTHR46193:SF18">
    <property type="entry name" value="HEXITOL PHOSPHATASE B"/>
    <property type="match status" value="1"/>
</dbReference>
<evidence type="ECO:0000313" key="7">
    <source>
        <dbReference type="Proteomes" id="UP001403385"/>
    </source>
</evidence>